<reference evidence="2" key="1">
    <citation type="submission" date="2022-03" db="EMBL/GenBank/DDBJ databases">
        <title>Draft genome sequence of Aduncisulcus paluster, a free-living microaerophilic Fornicata.</title>
        <authorList>
            <person name="Yuyama I."/>
            <person name="Kume K."/>
            <person name="Tamura T."/>
            <person name="Inagaki Y."/>
            <person name="Hashimoto T."/>
        </authorList>
    </citation>
    <scope>NUCLEOTIDE SEQUENCE</scope>
    <source>
        <strain evidence="2">NY0171</strain>
    </source>
</reference>
<dbReference type="Proteomes" id="UP001057375">
    <property type="component" value="Unassembled WGS sequence"/>
</dbReference>
<feature type="compositionally biased region" description="Basic and acidic residues" evidence="1">
    <location>
        <begin position="80"/>
        <end position="106"/>
    </location>
</feature>
<organism evidence="2 3">
    <name type="scientific">Aduncisulcus paluster</name>
    <dbReference type="NCBI Taxonomy" id="2918883"/>
    <lineage>
        <taxon>Eukaryota</taxon>
        <taxon>Metamonada</taxon>
        <taxon>Carpediemonas-like organisms</taxon>
        <taxon>Aduncisulcus</taxon>
    </lineage>
</organism>
<keyword evidence="3" id="KW-1185">Reference proteome</keyword>
<dbReference type="InterPro" id="IPR015943">
    <property type="entry name" value="WD40/YVTN_repeat-like_dom_sf"/>
</dbReference>
<dbReference type="Gene3D" id="2.130.10.10">
    <property type="entry name" value="YVTN repeat-like/Quinoprotein amine dehydrogenase"/>
    <property type="match status" value="1"/>
</dbReference>
<feature type="region of interest" description="Disordered" evidence="1">
    <location>
        <begin position="34"/>
        <end position="106"/>
    </location>
</feature>
<feature type="compositionally biased region" description="Basic and acidic residues" evidence="1">
    <location>
        <begin position="34"/>
        <end position="59"/>
    </location>
</feature>
<protein>
    <submittedName>
        <fullName evidence="2">Uncharacterized protein</fullName>
    </submittedName>
</protein>
<evidence type="ECO:0000313" key="2">
    <source>
        <dbReference type="EMBL" id="GKT22593.1"/>
    </source>
</evidence>
<feature type="compositionally biased region" description="Acidic residues" evidence="1">
    <location>
        <begin position="70"/>
        <end position="79"/>
    </location>
</feature>
<proteinExistence type="predicted"/>
<name>A0ABQ5K2B0_9EUKA</name>
<gene>
    <name evidence="2" type="ORF">ADUPG1_012164</name>
</gene>
<dbReference type="EMBL" id="BQXS01012413">
    <property type="protein sequence ID" value="GKT22593.1"/>
    <property type="molecule type" value="Genomic_DNA"/>
</dbReference>
<accession>A0ABQ5K2B0</accession>
<sequence>MSFSRLFSGHFPNIVSPAAKKSCLNFIKKLFEYEHPKETKEEPTEEKGKKKWESIATKEKKGKKTPLVMEVEEHEDLEAREERRLAREKERKEKAAKEEPKSLPDMLAEHGKQVLIGTQHELQESKVAEQAVSCVSWHPEKKGLFCYSAYDQTVGIGFVTKL</sequence>
<evidence type="ECO:0000256" key="1">
    <source>
        <dbReference type="SAM" id="MobiDB-lite"/>
    </source>
</evidence>
<evidence type="ECO:0000313" key="3">
    <source>
        <dbReference type="Proteomes" id="UP001057375"/>
    </source>
</evidence>
<comment type="caution">
    <text evidence="2">The sequence shown here is derived from an EMBL/GenBank/DDBJ whole genome shotgun (WGS) entry which is preliminary data.</text>
</comment>